<evidence type="ECO:0000313" key="13">
    <source>
        <dbReference type="Proteomes" id="UP000001876"/>
    </source>
</evidence>
<reference evidence="12 13" key="1">
    <citation type="journal article" date="2009" name="Science">
        <title>Green evolution and dynamic adaptations revealed by genomes of the marine picoeukaryotes Micromonas.</title>
        <authorList>
            <person name="Worden A.Z."/>
            <person name="Lee J.H."/>
            <person name="Mock T."/>
            <person name="Rouze P."/>
            <person name="Simmons M.P."/>
            <person name="Aerts A.L."/>
            <person name="Allen A.E."/>
            <person name="Cuvelier M.L."/>
            <person name="Derelle E."/>
            <person name="Everett M.V."/>
            <person name="Foulon E."/>
            <person name="Grimwood J."/>
            <person name="Gundlach H."/>
            <person name="Henrissat B."/>
            <person name="Napoli C."/>
            <person name="McDonald S.M."/>
            <person name="Parker M.S."/>
            <person name="Rombauts S."/>
            <person name="Salamov A."/>
            <person name="Von Dassow P."/>
            <person name="Badger J.H."/>
            <person name="Coutinho P.M."/>
            <person name="Demir E."/>
            <person name="Dubchak I."/>
            <person name="Gentemann C."/>
            <person name="Eikrem W."/>
            <person name="Gready J.E."/>
            <person name="John U."/>
            <person name="Lanier W."/>
            <person name="Lindquist E.A."/>
            <person name="Lucas S."/>
            <person name="Mayer K.F."/>
            <person name="Moreau H."/>
            <person name="Not F."/>
            <person name="Otillar R."/>
            <person name="Panaud O."/>
            <person name="Pangilinan J."/>
            <person name="Paulsen I."/>
            <person name="Piegu B."/>
            <person name="Poliakov A."/>
            <person name="Robbens S."/>
            <person name="Schmutz J."/>
            <person name="Toulza E."/>
            <person name="Wyss T."/>
            <person name="Zelensky A."/>
            <person name="Zhou K."/>
            <person name="Armbrust E.V."/>
            <person name="Bhattacharya D."/>
            <person name="Goodenough U.W."/>
            <person name="Van de Peer Y."/>
            <person name="Grigoriev I.V."/>
        </authorList>
    </citation>
    <scope>NUCLEOTIDE SEQUENCE [LARGE SCALE GENOMIC DNA]</scope>
    <source>
        <strain evidence="12 13">CCMP1545</strain>
    </source>
</reference>
<dbReference type="RefSeq" id="XP_003061689.1">
    <property type="nucleotide sequence ID" value="XM_003061643.1"/>
</dbReference>
<evidence type="ECO:0000256" key="1">
    <source>
        <dbReference type="ARBA" id="ARBA00004370"/>
    </source>
</evidence>
<comment type="similarity">
    <text evidence="2 9">Belongs to the eukaryotic diacylglycerol kinase family.</text>
</comment>
<evidence type="ECO:0000256" key="6">
    <source>
        <dbReference type="ARBA" id="ARBA00022777"/>
    </source>
</evidence>
<feature type="compositionally biased region" description="Gly residues" evidence="10">
    <location>
        <begin position="343"/>
        <end position="352"/>
    </location>
</feature>
<dbReference type="InterPro" id="IPR017438">
    <property type="entry name" value="ATP-NAD_kinase_N"/>
</dbReference>
<dbReference type="Proteomes" id="UP000001876">
    <property type="component" value="Unassembled WGS sequence"/>
</dbReference>
<feature type="domain" description="DAGKc" evidence="11">
    <location>
        <begin position="30"/>
        <end position="176"/>
    </location>
</feature>
<feature type="region of interest" description="Disordered" evidence="10">
    <location>
        <begin position="236"/>
        <end position="290"/>
    </location>
</feature>
<keyword evidence="3 9" id="KW-0808">Transferase</keyword>
<dbReference type="PROSITE" id="PS50146">
    <property type="entry name" value="DAGK"/>
    <property type="match status" value="1"/>
</dbReference>
<evidence type="ECO:0000256" key="4">
    <source>
        <dbReference type="ARBA" id="ARBA00022741"/>
    </source>
</evidence>
<feature type="region of interest" description="Disordered" evidence="10">
    <location>
        <begin position="669"/>
        <end position="690"/>
    </location>
</feature>
<feature type="compositionally biased region" description="Pro residues" evidence="10">
    <location>
        <begin position="309"/>
        <end position="321"/>
    </location>
</feature>
<dbReference type="SMART" id="SM00045">
    <property type="entry name" value="DAGKa"/>
    <property type="match status" value="1"/>
</dbReference>
<feature type="compositionally biased region" description="Acidic residues" evidence="10">
    <location>
        <begin position="444"/>
        <end position="460"/>
    </location>
</feature>
<gene>
    <name evidence="12" type="ORF">MICPUCDRAFT_51131</name>
</gene>
<protein>
    <recommendedName>
        <fullName evidence="9">Diacylglycerol kinase</fullName>
        <shortName evidence="9">DAG kinase</shortName>
        <ecNumber evidence="9">2.7.1.107</ecNumber>
    </recommendedName>
</protein>
<feature type="region of interest" description="Disordered" evidence="10">
    <location>
        <begin position="304"/>
        <end position="406"/>
    </location>
</feature>
<keyword evidence="4 9" id="KW-0547">Nucleotide-binding</keyword>
<feature type="compositionally biased region" description="Basic and acidic residues" evidence="10">
    <location>
        <begin position="274"/>
        <end position="290"/>
    </location>
</feature>
<dbReference type="GO" id="GO:0005524">
    <property type="term" value="F:ATP binding"/>
    <property type="evidence" value="ECO:0007669"/>
    <property type="project" value="UniProtKB-KW"/>
</dbReference>
<evidence type="ECO:0000256" key="8">
    <source>
        <dbReference type="ARBA" id="ARBA00023136"/>
    </source>
</evidence>
<feature type="compositionally biased region" description="Acidic residues" evidence="10">
    <location>
        <begin position="681"/>
        <end position="690"/>
    </location>
</feature>
<comment type="catalytic activity">
    <reaction evidence="9">
        <text>a 1,2-diacyl-sn-glycerol + ATP = a 1,2-diacyl-sn-glycero-3-phosphate + ADP + H(+)</text>
        <dbReference type="Rhea" id="RHEA:10272"/>
        <dbReference type="ChEBI" id="CHEBI:15378"/>
        <dbReference type="ChEBI" id="CHEBI:17815"/>
        <dbReference type="ChEBI" id="CHEBI:30616"/>
        <dbReference type="ChEBI" id="CHEBI:58608"/>
        <dbReference type="ChEBI" id="CHEBI:456216"/>
        <dbReference type="EC" id="2.7.1.107"/>
    </reaction>
</comment>
<keyword evidence="8" id="KW-0472">Membrane</keyword>
<evidence type="ECO:0000256" key="5">
    <source>
        <dbReference type="ARBA" id="ARBA00022771"/>
    </source>
</evidence>
<evidence type="ECO:0000256" key="10">
    <source>
        <dbReference type="SAM" id="MobiDB-lite"/>
    </source>
</evidence>
<keyword evidence="5" id="KW-0479">Metal-binding</keyword>
<keyword evidence="7 9" id="KW-0067">ATP-binding</keyword>
<dbReference type="InterPro" id="IPR037607">
    <property type="entry name" value="DGK"/>
</dbReference>
<dbReference type="GO" id="GO:0008270">
    <property type="term" value="F:zinc ion binding"/>
    <property type="evidence" value="ECO:0007669"/>
    <property type="project" value="UniProtKB-KW"/>
</dbReference>
<evidence type="ECO:0000259" key="11">
    <source>
        <dbReference type="PROSITE" id="PS50146"/>
    </source>
</evidence>
<dbReference type="PANTHER" id="PTHR11255">
    <property type="entry name" value="DIACYLGLYCEROL KINASE"/>
    <property type="match status" value="1"/>
</dbReference>
<dbReference type="GO" id="GO:0004143">
    <property type="term" value="F:ATP-dependent diacylglycerol kinase activity"/>
    <property type="evidence" value="ECO:0007669"/>
    <property type="project" value="UniProtKB-EC"/>
</dbReference>
<dbReference type="Gene3D" id="3.40.50.10330">
    <property type="entry name" value="Probable inorganic polyphosphate/atp-NAD kinase, domain 1"/>
    <property type="match status" value="1"/>
</dbReference>
<keyword evidence="5" id="KW-0862">Zinc</keyword>
<evidence type="ECO:0000256" key="3">
    <source>
        <dbReference type="ARBA" id="ARBA00022679"/>
    </source>
</evidence>
<dbReference type="GeneID" id="9686881"/>
<feature type="region of interest" description="Disordered" evidence="10">
    <location>
        <begin position="441"/>
        <end position="460"/>
    </location>
</feature>
<dbReference type="STRING" id="564608.C1N0S3"/>
<sequence length="690" mass="72472">MWFLRDVLGCSPSKEKGSDDAADDAVPSCVPTKKIVVIVNKRSGSQMGITLARKLAEAKCGVIYLDEYLKRRDALMSTLATMVRAHRGGDGLRFVAAGGDGTVSWVAELVAEASRRAGTKNVPPIAVLSLGTGNELARVTGWGGTFTGAESLATFARDVAGGRVVGVDSWLWEATPMRVGHDQLERGQALASPRGGGDLGRGGAGHRRGGFGENGVGFGSVVTLNSYLEDGVEEGDAAGARSGERHGGYGDCSNGDGGMRNSNSRPSLRAIAESPERPGRKGGRGKERVRYSHDIARAIAMESDDLPHLPDPLFAPPPMTPPGAKAMKTDKLKKNHRGHGRDANGGGGGGGGDGDRRGDFDSSGARGKRASSSSSSSRGDRSNAAAAADRGGSSERRSIQRVLSGGDFHGPAINGVGFGRKVRSRASIGNSIDFDAAGFGFEADSSDEDESRDDSASDADELRDDVVGAVTKTSVCFFSVGFDASIAMQFHQLRERTPACSDSVTKVVAGHAWLGITELLSRRKYIRPGVVTLRVDGVEVAVPSRARAIQCFNIHSSATGIDFFGCGQPSSADELRDYVEPNIGDGLVEVVATYGVGHLSAIRMGFAHSHRLAQGRVVELELREALPVQVDGEPWLQPPAIVRLSSQGKIPFVLGRGVTLNVPKATHKRRASVATDQVQGGDDESYGATT</sequence>
<comment type="subcellular location">
    <subcellularLocation>
        <location evidence="1">Membrane</location>
    </subcellularLocation>
</comment>
<keyword evidence="6 9" id="KW-0418">Kinase</keyword>
<dbReference type="GO" id="GO:0016020">
    <property type="term" value="C:membrane"/>
    <property type="evidence" value="ECO:0007669"/>
    <property type="project" value="UniProtKB-SubCell"/>
</dbReference>
<dbReference type="SUPFAM" id="SSF111331">
    <property type="entry name" value="NAD kinase/diacylglycerol kinase-like"/>
    <property type="match status" value="1"/>
</dbReference>
<keyword evidence="5" id="KW-0863">Zinc-finger</keyword>
<dbReference type="InterPro" id="IPR016064">
    <property type="entry name" value="NAD/diacylglycerol_kinase_sf"/>
</dbReference>
<dbReference type="EC" id="2.7.1.107" evidence="9"/>
<dbReference type="Pfam" id="PF00609">
    <property type="entry name" value="DAGK_acc"/>
    <property type="match status" value="1"/>
</dbReference>
<name>C1N0S3_MICPC</name>
<evidence type="ECO:0000256" key="7">
    <source>
        <dbReference type="ARBA" id="ARBA00022840"/>
    </source>
</evidence>
<dbReference type="KEGG" id="mpp:MICPUCDRAFT_51131"/>
<dbReference type="Pfam" id="PF00781">
    <property type="entry name" value="DAGK_cat"/>
    <property type="match status" value="1"/>
</dbReference>
<dbReference type="SMART" id="SM00046">
    <property type="entry name" value="DAGKc"/>
    <property type="match status" value="1"/>
</dbReference>
<keyword evidence="13" id="KW-1185">Reference proteome</keyword>
<dbReference type="GO" id="GO:0007200">
    <property type="term" value="P:phospholipase C-activating G protein-coupled receptor signaling pathway"/>
    <property type="evidence" value="ECO:0007669"/>
    <property type="project" value="InterPro"/>
</dbReference>
<dbReference type="Gene3D" id="2.60.200.40">
    <property type="match status" value="1"/>
</dbReference>
<evidence type="ECO:0000256" key="9">
    <source>
        <dbReference type="RuleBase" id="RU361128"/>
    </source>
</evidence>
<dbReference type="AlphaFoldDB" id="C1N0S3"/>
<dbReference type="InterPro" id="IPR000756">
    <property type="entry name" value="Diacylglycerol_kin_accessory"/>
</dbReference>
<organism evidence="13">
    <name type="scientific">Micromonas pusilla (strain CCMP1545)</name>
    <name type="common">Picoplanktonic green alga</name>
    <dbReference type="NCBI Taxonomy" id="564608"/>
    <lineage>
        <taxon>Eukaryota</taxon>
        <taxon>Viridiplantae</taxon>
        <taxon>Chlorophyta</taxon>
        <taxon>Mamiellophyceae</taxon>
        <taxon>Mamiellales</taxon>
        <taxon>Mamiellaceae</taxon>
        <taxon>Micromonas</taxon>
    </lineage>
</organism>
<proteinExistence type="inferred from homology"/>
<accession>C1N0S3</accession>
<evidence type="ECO:0000256" key="2">
    <source>
        <dbReference type="ARBA" id="ARBA00009280"/>
    </source>
</evidence>
<dbReference type="PANTHER" id="PTHR11255:SF54">
    <property type="entry name" value="DIACYLGLYCEROL KINASE THETA"/>
    <property type="match status" value="1"/>
</dbReference>
<dbReference type="EMBL" id="GG663744">
    <property type="protein sequence ID" value="EEH54319.1"/>
    <property type="molecule type" value="Genomic_DNA"/>
</dbReference>
<dbReference type="InterPro" id="IPR001206">
    <property type="entry name" value="Diacylglycerol_kinase_cat_dom"/>
</dbReference>
<feature type="compositionally biased region" description="Low complexity" evidence="10">
    <location>
        <begin position="361"/>
        <end position="391"/>
    </location>
</feature>
<evidence type="ECO:0000313" key="12">
    <source>
        <dbReference type="EMBL" id="EEH54319.1"/>
    </source>
</evidence>
<dbReference type="eggNOG" id="KOG1169">
    <property type="taxonomic scope" value="Eukaryota"/>
</dbReference>
<dbReference type="OrthoDB" id="242257at2759"/>